<dbReference type="PANTHER" id="PTHR11017:SF570">
    <property type="entry name" value="DISEASE RESISTANCE PROTEIN (TIR-NBS CLASS)-RELATED"/>
    <property type="match status" value="1"/>
</dbReference>
<dbReference type="EC" id="3.2.2.6" evidence="1"/>
<evidence type="ECO:0000256" key="1">
    <source>
        <dbReference type="ARBA" id="ARBA00011982"/>
    </source>
</evidence>
<keyword evidence="5" id="KW-0520">NAD</keyword>
<keyword evidence="3" id="KW-0677">Repeat</keyword>
<dbReference type="Pfam" id="PF23286">
    <property type="entry name" value="LRR_13"/>
    <property type="match status" value="1"/>
</dbReference>
<dbReference type="Pfam" id="PF23282">
    <property type="entry name" value="WHD_ROQ1"/>
    <property type="match status" value="1"/>
</dbReference>
<keyword evidence="12" id="KW-1185">Reference proteome</keyword>
<accession>V4VQ51</accession>
<protein>
    <recommendedName>
        <fullName evidence="1">ADP-ribosyl cyclase/cyclic ADP-ribose hydrolase</fullName>
        <ecNumber evidence="1">3.2.2.6</ecNumber>
    </recommendedName>
</protein>
<evidence type="ECO:0000259" key="7">
    <source>
        <dbReference type="Pfam" id="PF00931"/>
    </source>
</evidence>
<dbReference type="eggNOG" id="ENOG502SI7S">
    <property type="taxonomic scope" value="Eukaryota"/>
</dbReference>
<evidence type="ECO:0000256" key="5">
    <source>
        <dbReference type="ARBA" id="ARBA00023027"/>
    </source>
</evidence>
<comment type="catalytic activity">
    <reaction evidence="6">
        <text>NAD(+) + H2O = ADP-D-ribose + nicotinamide + H(+)</text>
        <dbReference type="Rhea" id="RHEA:16301"/>
        <dbReference type="ChEBI" id="CHEBI:15377"/>
        <dbReference type="ChEBI" id="CHEBI:15378"/>
        <dbReference type="ChEBI" id="CHEBI:17154"/>
        <dbReference type="ChEBI" id="CHEBI:57540"/>
        <dbReference type="ChEBI" id="CHEBI:57967"/>
        <dbReference type="EC" id="3.2.2.6"/>
    </reaction>
    <physiologicalReaction direction="left-to-right" evidence="6">
        <dbReference type="Rhea" id="RHEA:16302"/>
    </physiologicalReaction>
</comment>
<dbReference type="Gene3D" id="1.10.8.430">
    <property type="entry name" value="Helical domain of apoptotic protease-activating factors"/>
    <property type="match status" value="1"/>
</dbReference>
<dbReference type="Gene3D" id="3.80.10.10">
    <property type="entry name" value="Ribonuclease Inhibitor"/>
    <property type="match status" value="1"/>
</dbReference>
<dbReference type="GO" id="GO:0006952">
    <property type="term" value="P:defense response"/>
    <property type="evidence" value="ECO:0007669"/>
    <property type="project" value="InterPro"/>
</dbReference>
<dbReference type="EMBL" id="KI536661">
    <property type="protein sequence ID" value="ESR55109.1"/>
    <property type="molecule type" value="Genomic_DNA"/>
</dbReference>
<proteinExistence type="predicted"/>
<keyword evidence="4" id="KW-0611">Plant defense</keyword>
<feature type="domain" description="NB-ARC" evidence="7">
    <location>
        <begin position="100"/>
        <end position="264"/>
    </location>
</feature>
<dbReference type="SUPFAM" id="SSF52058">
    <property type="entry name" value="L domain-like"/>
    <property type="match status" value="1"/>
</dbReference>
<dbReference type="Pfam" id="PF20160">
    <property type="entry name" value="C-JID"/>
    <property type="match status" value="1"/>
</dbReference>
<dbReference type="InterPro" id="IPR058192">
    <property type="entry name" value="WHD_ROQ1-like"/>
</dbReference>
<evidence type="ECO:0000313" key="11">
    <source>
        <dbReference type="EMBL" id="ESR55109.1"/>
    </source>
</evidence>
<dbReference type="Proteomes" id="UP000030687">
    <property type="component" value="Unassembled WGS sequence"/>
</dbReference>
<dbReference type="InterPro" id="IPR027417">
    <property type="entry name" value="P-loop_NTPase"/>
</dbReference>
<dbReference type="Gramene" id="ESR55109">
    <property type="protein sequence ID" value="ESR55109"/>
    <property type="gene ID" value="CICLE_v10024212mg"/>
</dbReference>
<keyword evidence="2" id="KW-0433">Leucine-rich repeat</keyword>
<organism evidence="11 12">
    <name type="scientific">Citrus clementina</name>
    <name type="common">Clementine</name>
    <name type="synonym">Citrus deliciosa x Citrus sinensis</name>
    <dbReference type="NCBI Taxonomy" id="85681"/>
    <lineage>
        <taxon>Eukaryota</taxon>
        <taxon>Viridiplantae</taxon>
        <taxon>Streptophyta</taxon>
        <taxon>Embryophyta</taxon>
        <taxon>Tracheophyta</taxon>
        <taxon>Spermatophyta</taxon>
        <taxon>Magnoliopsida</taxon>
        <taxon>eudicotyledons</taxon>
        <taxon>Gunneridae</taxon>
        <taxon>Pentapetalae</taxon>
        <taxon>rosids</taxon>
        <taxon>malvids</taxon>
        <taxon>Sapindales</taxon>
        <taxon>Rutaceae</taxon>
        <taxon>Aurantioideae</taxon>
        <taxon>Citrus</taxon>
    </lineage>
</organism>
<dbReference type="InterPro" id="IPR045344">
    <property type="entry name" value="C-JID"/>
</dbReference>
<feature type="domain" description="Disease resistance protein RPS4B/Roq1-like leucine-rich repeats" evidence="10">
    <location>
        <begin position="578"/>
        <end position="659"/>
    </location>
</feature>
<dbReference type="Pfam" id="PF00931">
    <property type="entry name" value="NB-ARC"/>
    <property type="match status" value="1"/>
</dbReference>
<dbReference type="InterPro" id="IPR058546">
    <property type="entry name" value="RPS4B/Roq1-like_LRR"/>
</dbReference>
<evidence type="ECO:0000259" key="9">
    <source>
        <dbReference type="Pfam" id="PF23282"/>
    </source>
</evidence>
<reference evidence="11 12" key="1">
    <citation type="submission" date="2013-10" db="EMBL/GenBank/DDBJ databases">
        <authorList>
            <consortium name="International Citrus Genome Consortium"/>
            <person name="Jenkins J."/>
            <person name="Schmutz J."/>
            <person name="Prochnik S."/>
            <person name="Rokhsar D."/>
            <person name="Gmitter F."/>
            <person name="Ollitrault P."/>
            <person name="Machado M."/>
            <person name="Talon M."/>
            <person name="Wincker P."/>
            <person name="Jaillon O."/>
            <person name="Morgante M."/>
        </authorList>
    </citation>
    <scope>NUCLEOTIDE SEQUENCE</scope>
    <source>
        <strain evidence="12">cv. Clemenules</strain>
    </source>
</reference>
<dbReference type="InterPro" id="IPR032675">
    <property type="entry name" value="LRR_dom_sf"/>
</dbReference>
<evidence type="ECO:0000256" key="2">
    <source>
        <dbReference type="ARBA" id="ARBA00022614"/>
    </source>
</evidence>
<dbReference type="GO" id="GO:0061809">
    <property type="term" value="F:NAD+ nucleosidase activity, cyclic ADP-ribose generating"/>
    <property type="evidence" value="ECO:0007669"/>
    <property type="project" value="UniProtKB-EC"/>
</dbReference>
<dbReference type="AlphaFoldDB" id="V4VQ51"/>
<evidence type="ECO:0000259" key="8">
    <source>
        <dbReference type="Pfam" id="PF20160"/>
    </source>
</evidence>
<dbReference type="SUPFAM" id="SSF52540">
    <property type="entry name" value="P-loop containing nucleoside triphosphate hydrolases"/>
    <property type="match status" value="1"/>
</dbReference>
<evidence type="ECO:0000256" key="6">
    <source>
        <dbReference type="ARBA" id="ARBA00047304"/>
    </source>
</evidence>
<evidence type="ECO:0000256" key="4">
    <source>
        <dbReference type="ARBA" id="ARBA00022821"/>
    </source>
</evidence>
<name>V4VQ51_CITCL</name>
<dbReference type="GO" id="GO:0043531">
    <property type="term" value="F:ADP binding"/>
    <property type="evidence" value="ECO:0007669"/>
    <property type="project" value="InterPro"/>
</dbReference>
<dbReference type="PRINTS" id="PR00364">
    <property type="entry name" value="DISEASERSIST"/>
</dbReference>
<feature type="domain" description="C-JID" evidence="8">
    <location>
        <begin position="741"/>
        <end position="878"/>
    </location>
</feature>
<dbReference type="InParanoid" id="V4VQ51"/>
<gene>
    <name evidence="11" type="ORF">CICLE_v10024212mg</name>
</gene>
<evidence type="ECO:0000256" key="3">
    <source>
        <dbReference type="ARBA" id="ARBA00022737"/>
    </source>
</evidence>
<dbReference type="InterPro" id="IPR044974">
    <property type="entry name" value="Disease_R_plants"/>
</dbReference>
<dbReference type="PANTHER" id="PTHR11017">
    <property type="entry name" value="LEUCINE-RICH REPEAT-CONTAINING PROTEIN"/>
    <property type="match status" value="1"/>
</dbReference>
<dbReference type="InterPro" id="IPR002182">
    <property type="entry name" value="NB-ARC"/>
</dbReference>
<dbReference type="Gene3D" id="3.40.50.300">
    <property type="entry name" value="P-loop containing nucleotide triphosphate hydrolases"/>
    <property type="match status" value="1"/>
</dbReference>
<evidence type="ECO:0000313" key="12">
    <source>
        <dbReference type="Proteomes" id="UP000030687"/>
    </source>
</evidence>
<sequence>MDKLMKAHAQVGVPLEEKRNLRSIPVKRRPDEKFPGPVIFYYQFLLSTRFTRKTRNWGTNVRPESELINEVVNHILKRLLDQVFRRNDNKNQLVGVESRVEEIEYLLGVQSKDVYALRIWGIGGIGKTTIARATFDKISSDFEGSCFLENVREESQKPGGLGCLRQKLLSNLLKDKNVSLDIGLNFRRLSRMKVLIVFDDVTCFSQLESIIGSLDWLTPVSRIIITTRNKQVLRNWGVSKIYEIEALEYHHALELFIRHAFKQNHPYVGYEQFSRKAMKYAQGVPLALKVLGCFLYEREKEVWESAINKLQRILHPSILEVLKISYDSLDDKEKNIFLDVACFFQGEDVNLVMKFHNASGFYPEIGISVLVDKSLIAIGSYNQIRMHDLLQELGREIVRQESINPGNRSRLWHHEDIYEVLTYNTGTEKIEGMCLDMSKVKELHPNSNTFTKMPKLRFLKFYSSLFNGENKCKMSYLQDPGFAEVKYLHWHGYPLKSLPSNLSAEKLMLLEVPDSDIERLGIHYSKLNQIIHAACHKLIAKIPNPTLMPRLNKLVTLNLRGSKSLKSLPSGIFNLEFLTKLDLSGCSKLKRLPEISSGNISWLFLRGIAIEELPSSIERLLRLGYLDLSDCKRLKSLPSSLYRLKSLGVLSLCGCSNLQRLPECLGQLSSPITFNLAKTNIERIPESIIQLFVSGYLLLSYGERFEFVQKPPFLERGCLALQPFIGLFSKGFSMGKGHIVLPGNEIPKWFEFQSVGSFIALEMPPDFFNNSRVQGIAFSAILAFSDRHVDCGTWFSFSFELKVKTTKDCGTHDTRLFQSRVNYVESDYLHLGYYQFCEEDFNGFWKCNCIPEAVHFNVFPPLECQCCGVKKCGIHLLNTPNPTSMEDPSTCFNCHEED</sequence>
<feature type="domain" description="Disease resistance protein Roq1-like winged-helix" evidence="9">
    <location>
        <begin position="331"/>
        <end position="402"/>
    </location>
</feature>
<evidence type="ECO:0000259" key="10">
    <source>
        <dbReference type="Pfam" id="PF23286"/>
    </source>
</evidence>
<dbReference type="KEGG" id="cic:CICLE_v10024212mg"/>
<dbReference type="InterPro" id="IPR042197">
    <property type="entry name" value="Apaf_helical"/>
</dbReference>